<dbReference type="InterPro" id="IPR020806">
    <property type="entry name" value="PKS_PP-bd"/>
</dbReference>
<feature type="domain" description="Carrier" evidence="8">
    <location>
        <begin position="1754"/>
        <end position="1829"/>
    </location>
</feature>
<dbReference type="GO" id="GO:0071766">
    <property type="term" value="P:Actinobacterium-type cell wall biogenesis"/>
    <property type="evidence" value="ECO:0007669"/>
    <property type="project" value="UniProtKB-ARBA"/>
</dbReference>
<dbReference type="OrthoDB" id="6297021at2"/>
<evidence type="ECO:0000256" key="6">
    <source>
        <dbReference type="ARBA" id="ARBA00023098"/>
    </source>
</evidence>
<dbReference type="Pfam" id="PF00668">
    <property type="entry name" value="Condensation"/>
    <property type="match status" value="1"/>
</dbReference>
<dbReference type="InterPro" id="IPR042099">
    <property type="entry name" value="ANL_N_sf"/>
</dbReference>
<dbReference type="SUPFAM" id="SSF52777">
    <property type="entry name" value="CoA-dependent acyltransferases"/>
    <property type="match status" value="2"/>
</dbReference>
<comment type="cofactor">
    <cofactor evidence="1">
        <name>pantetheine 4'-phosphate</name>
        <dbReference type="ChEBI" id="CHEBI:47942"/>
    </cofactor>
</comment>
<dbReference type="GO" id="GO:0044550">
    <property type="term" value="P:secondary metabolite biosynthetic process"/>
    <property type="evidence" value="ECO:0007669"/>
    <property type="project" value="TreeGrafter"/>
</dbReference>
<evidence type="ECO:0000256" key="5">
    <source>
        <dbReference type="ARBA" id="ARBA00022832"/>
    </source>
</evidence>
<dbReference type="SMART" id="SM00823">
    <property type="entry name" value="PKS_PP"/>
    <property type="match status" value="2"/>
</dbReference>
<feature type="domain" description="Carrier" evidence="8">
    <location>
        <begin position="643"/>
        <end position="721"/>
    </location>
</feature>
<dbReference type="GO" id="GO:0031177">
    <property type="term" value="F:phosphopantetheine binding"/>
    <property type="evidence" value="ECO:0007669"/>
    <property type="project" value="InterPro"/>
</dbReference>
<keyword evidence="6" id="KW-0443">Lipid metabolism</keyword>
<comment type="caution">
    <text evidence="9">The sequence shown here is derived from an EMBL/GenBank/DDBJ whole genome shotgun (WGS) entry which is preliminary data.</text>
</comment>
<dbReference type="Gene3D" id="3.30.559.10">
    <property type="entry name" value="Chloramphenicol acetyltransferase-like domain"/>
    <property type="match status" value="1"/>
</dbReference>
<dbReference type="Gene3D" id="2.30.38.10">
    <property type="entry name" value="Luciferase, Domain 3"/>
    <property type="match status" value="1"/>
</dbReference>
<feature type="region of interest" description="Disordered" evidence="7">
    <location>
        <begin position="1830"/>
        <end position="1858"/>
    </location>
</feature>
<keyword evidence="3" id="KW-0596">Phosphopantetheine</keyword>
<dbReference type="InterPro" id="IPR000873">
    <property type="entry name" value="AMP-dep_synth/lig_dom"/>
</dbReference>
<comment type="similarity">
    <text evidence="2">Belongs to the ATP-dependent AMP-binding enzyme family.</text>
</comment>
<dbReference type="CDD" id="cd05931">
    <property type="entry name" value="FAAL"/>
    <property type="match status" value="1"/>
</dbReference>
<evidence type="ECO:0000256" key="1">
    <source>
        <dbReference type="ARBA" id="ARBA00001957"/>
    </source>
</evidence>
<dbReference type="SUPFAM" id="SSF56801">
    <property type="entry name" value="Acetyl-CoA synthetase-like"/>
    <property type="match status" value="2"/>
</dbReference>
<dbReference type="InterPro" id="IPR040097">
    <property type="entry name" value="FAAL/FAAC"/>
</dbReference>
<evidence type="ECO:0000256" key="4">
    <source>
        <dbReference type="ARBA" id="ARBA00022553"/>
    </source>
</evidence>
<dbReference type="GO" id="GO:0043041">
    <property type="term" value="P:amino acid activation for nonribosomal peptide biosynthetic process"/>
    <property type="evidence" value="ECO:0007669"/>
    <property type="project" value="TreeGrafter"/>
</dbReference>
<dbReference type="InterPro" id="IPR036736">
    <property type="entry name" value="ACP-like_sf"/>
</dbReference>
<dbReference type="InterPro" id="IPR009081">
    <property type="entry name" value="PP-bd_ACP"/>
</dbReference>
<evidence type="ECO:0000313" key="9">
    <source>
        <dbReference type="EMBL" id="RRN45391.1"/>
    </source>
</evidence>
<evidence type="ECO:0000259" key="8">
    <source>
        <dbReference type="PROSITE" id="PS50075"/>
    </source>
</evidence>
<dbReference type="GO" id="GO:0008610">
    <property type="term" value="P:lipid biosynthetic process"/>
    <property type="evidence" value="ECO:0007669"/>
    <property type="project" value="InterPro"/>
</dbReference>
<dbReference type="Gene3D" id="3.30.300.30">
    <property type="match status" value="2"/>
</dbReference>
<keyword evidence="4" id="KW-0597">Phosphoprotein</keyword>
<gene>
    <name evidence="9" type="ORF">EHV23_04050</name>
</gene>
<dbReference type="FunFam" id="3.30.300.30:FF:000010">
    <property type="entry name" value="Enterobactin synthetase component F"/>
    <property type="match status" value="1"/>
</dbReference>
<accession>A0A3R8LPI9</accession>
<name>A0A3R8LPI9_9BURK</name>
<evidence type="ECO:0000256" key="2">
    <source>
        <dbReference type="ARBA" id="ARBA00006432"/>
    </source>
</evidence>
<dbReference type="Gene3D" id="3.40.50.980">
    <property type="match status" value="2"/>
</dbReference>
<dbReference type="FunFam" id="1.10.1200.10:FF:000016">
    <property type="entry name" value="Non-ribosomal peptide synthase"/>
    <property type="match status" value="1"/>
</dbReference>
<dbReference type="FunFam" id="2.30.38.10:FF:000001">
    <property type="entry name" value="Non-ribosomal peptide synthetase PvdI"/>
    <property type="match status" value="1"/>
</dbReference>
<dbReference type="NCBIfam" id="TIGR01733">
    <property type="entry name" value="AA-adenyl-dom"/>
    <property type="match status" value="1"/>
</dbReference>
<keyword evidence="5" id="KW-0276">Fatty acid metabolism</keyword>
<proteinExistence type="inferred from homology"/>
<dbReference type="InterPro" id="IPR010071">
    <property type="entry name" value="AA_adenyl_dom"/>
</dbReference>
<dbReference type="CDD" id="cd19531">
    <property type="entry name" value="LCL_NRPS-like"/>
    <property type="match status" value="1"/>
</dbReference>
<dbReference type="FunFam" id="3.40.50.12780:FF:000013">
    <property type="entry name" value="Long-chain-fatty-acid--AMP ligase FadD32"/>
    <property type="match status" value="1"/>
</dbReference>
<dbReference type="GO" id="GO:0072330">
    <property type="term" value="P:monocarboxylic acid biosynthetic process"/>
    <property type="evidence" value="ECO:0007669"/>
    <property type="project" value="UniProtKB-ARBA"/>
</dbReference>
<dbReference type="PROSITE" id="PS00455">
    <property type="entry name" value="AMP_BINDING"/>
    <property type="match status" value="2"/>
</dbReference>
<evidence type="ECO:0000313" key="10">
    <source>
        <dbReference type="Proteomes" id="UP000270261"/>
    </source>
</evidence>
<dbReference type="Gene3D" id="3.40.50.12780">
    <property type="entry name" value="N-terminal domain of ligase-like"/>
    <property type="match status" value="1"/>
</dbReference>
<dbReference type="InterPro" id="IPR025110">
    <property type="entry name" value="AMP-bd_C"/>
</dbReference>
<dbReference type="PANTHER" id="PTHR45527:SF1">
    <property type="entry name" value="FATTY ACID SYNTHASE"/>
    <property type="match status" value="1"/>
</dbReference>
<dbReference type="PROSITE" id="PS50075">
    <property type="entry name" value="CARRIER"/>
    <property type="match status" value="2"/>
</dbReference>
<dbReference type="GO" id="GO:0006631">
    <property type="term" value="P:fatty acid metabolic process"/>
    <property type="evidence" value="ECO:0007669"/>
    <property type="project" value="UniProtKB-KW"/>
</dbReference>
<dbReference type="Gene3D" id="1.10.1200.10">
    <property type="entry name" value="ACP-like"/>
    <property type="match status" value="2"/>
</dbReference>
<evidence type="ECO:0000256" key="7">
    <source>
        <dbReference type="SAM" id="MobiDB-lite"/>
    </source>
</evidence>
<reference evidence="9 10" key="1">
    <citation type="submission" date="2018-11" db="EMBL/GenBank/DDBJ databases">
        <title>Genome sequencing of Lautropia sp. KCOM 2505 (= ChDC F240).</title>
        <authorList>
            <person name="Kook J.-K."/>
            <person name="Park S.-N."/>
            <person name="Lim Y.K."/>
        </authorList>
    </citation>
    <scope>NUCLEOTIDE SEQUENCE [LARGE SCALE GENOMIC DNA]</scope>
    <source>
        <strain evidence="9 10">KCOM 2505</strain>
    </source>
</reference>
<dbReference type="PROSITE" id="PS00012">
    <property type="entry name" value="PHOSPHOPANTETHEINE"/>
    <property type="match status" value="1"/>
</dbReference>
<dbReference type="Gene3D" id="3.30.559.30">
    <property type="entry name" value="Nonribosomal peptide synthetase, condensation domain"/>
    <property type="match status" value="1"/>
</dbReference>
<dbReference type="InterPro" id="IPR020845">
    <property type="entry name" value="AMP-binding_CS"/>
</dbReference>
<dbReference type="RefSeq" id="WP_125094820.1">
    <property type="nucleotide sequence ID" value="NZ_RRUE01000001.1"/>
</dbReference>
<dbReference type="GO" id="GO:0005737">
    <property type="term" value="C:cytoplasm"/>
    <property type="evidence" value="ECO:0007669"/>
    <property type="project" value="TreeGrafter"/>
</dbReference>
<dbReference type="InterPro" id="IPR023213">
    <property type="entry name" value="CAT-like_dom_sf"/>
</dbReference>
<dbReference type="CDD" id="cd05930">
    <property type="entry name" value="A_NRPS"/>
    <property type="match status" value="1"/>
</dbReference>
<dbReference type="SUPFAM" id="SSF47336">
    <property type="entry name" value="ACP-like"/>
    <property type="match status" value="2"/>
</dbReference>
<protein>
    <submittedName>
        <fullName evidence="9">Amino acid adenylation domain-containing protein</fullName>
    </submittedName>
</protein>
<dbReference type="InterPro" id="IPR006162">
    <property type="entry name" value="Ppantetheine_attach_site"/>
</dbReference>
<keyword evidence="10" id="KW-1185">Reference proteome</keyword>
<dbReference type="GO" id="GO:0003824">
    <property type="term" value="F:catalytic activity"/>
    <property type="evidence" value="ECO:0007669"/>
    <property type="project" value="InterPro"/>
</dbReference>
<dbReference type="Pfam" id="PF00550">
    <property type="entry name" value="PP-binding"/>
    <property type="match status" value="2"/>
</dbReference>
<evidence type="ECO:0000256" key="3">
    <source>
        <dbReference type="ARBA" id="ARBA00022450"/>
    </source>
</evidence>
<dbReference type="Pfam" id="PF00501">
    <property type="entry name" value="AMP-binding"/>
    <property type="match status" value="2"/>
</dbReference>
<dbReference type="Pfam" id="PF13193">
    <property type="entry name" value="AMP-binding_C"/>
    <property type="match status" value="1"/>
</dbReference>
<sequence length="1858" mass="199219">MTARQLQAPEDGFVPPRDFVQCLARLAEDRGNAVALTVVSQPAGAEVREEVFGYATLWTQVRALAATLQRQAVPGERALLLLDNDQHYVVGLFACFAAGIIAVPVFPPESARPQHVARLAGIAADAQARLVLTTAALAPLVTSALPALGVARLVEVDRADPALAGQWVEYQPVLTDTAFLQYTSGSTSDPKGVMVTHACLMANEAAIRALMAITAADRFAVWSPLFHDMGLIGGLLQPFYSGIPCVLCSPDHFTASPVRWLRLISQHRVTVSGGPDFAYRLCIDRVRESQCDGLDLSCWRVAYTGAEPIRPDTMQTFVDRFGRCGFAARAVYPCYGLAEGTLMVTGVLPGHGMHTVTFSETALARGQVLPEGDGVALVACGQAAAGHAVRIVDPGTGQMAAPNRVGEIWASGPSMAAGYWQNAPATADAFVTDDDGVRWLRTGDLGFVHEGQLFVAGRLKDMIIVRGHNLYPQDIEQAIETQLDEVRKGRVAAFAVAFDGQEGVGVAAEISRSIQRRVPPDALAGQIAAVVSAQTGEAPQVIALLEPGGMPKTSSGKLQRQRCRQQWQTQTLDVWALFEQGVLKQSGAVAQPDAPMQPGAMAQPDAPIQLDAPMQTGALTQPDTLMQPGAVTGESYAPGDGGPTLEGLAAELAEGWREALGAPRTTALTRHSHFFMLGGNSLSAVTLATRIASRYRVPFRPSHVFEHPRLEDMVACVTALGQQVQAGALPATDGPVALTPEDRALAQPLSPAQMRQWFLWQLDPAGTSYVIQGALDVSGALDAQALHRAVDQLVLRHASLRTQFLLTAGGLVRQRVLPTVPAVWLPEEQPVPLSERTARMQALAAQPFDLLAGPLARFVLLRHDAHRHTLVLLVHHIVADAASMQILLDDLGALYAVQAGLSASAPPEDAPQYIDYAVWQQAHPEQAFSAADVAWWQHELGTEHPPLTLSPGRQPADAAPRPAGLVEDAVPAPLFARVRERAVQLGTTPFVLLLTAWQLLLFRYSGQHGIRVGVPVANREMPAVAGMVGCFVNTLVLQLRIDGRARLGELLAHAAAHHRQAQRHARVPFDHLVEVLHPDRVPGVNPLFQVAFNYLQEDFGGFSRHTGLGVQPVLSVLREAQFELTLEVRQPDADSAGLRFIFDTRVLPAGLVAQMAVHYRDLLLLLTGDTGARVGDLDFIGPHQRQQLAGWETGAQSQEDPATVVAAFAHHAAACPGATALLFGEQMLSRGELAHRARAVAQALQARGVRPEDRVGIHQERSLDLVVSMLGVLMAGAAFVPLDPELPPQRLAFMMQDSGLKVMLTHDRLLAAMPAVAGVTPLLLEHIFPPAFAAQTDAAPPASLAQAGAAQPASPAQTGAILPADAAADSGASWQAPALHGNQLAYVIYTSGSTGQPKGVGVNHRGLATCMAWMQRVYGLGDDDTVLHKAPIGFDVSCWEIFWPLSAGIRLAIAQPGDHRDPQRIFDLIERHRITTLNFVPQMLQLFLSRPDAAGTGLRHVMCGGEAISARVQSEAVQKLGAGVLQNLYGPTETTIHVTRWTCQDDGRTPVPIGRPIDATQAHVLDAALNRVPAGVAGELYIGGDLLARGYINQPALTAERFVANPFVQVGSRLYRTGDLVRWNEAGQLEYLGRIDEQIKIRGFRVELGEVEAQLLRQPGVREAVVVARETPQGTQLVGYVSGDAADAARAAGAGQGRTLDGATLRLALGAVLPDYMVPSVIVVLAALPLNANGKIDRRALPAPVFDMGDTYEAPQGELEQKLAQIWAGVLGISRPDRQKNFFELGGHSLLLATLHQRIQDELNVRVGLVDLFQFPTIQAQAAHLSALRAAPGSTGAAQASDDRGERRRQAMLRRKRV</sequence>
<dbReference type="FunFam" id="3.40.50.980:FF:000002">
    <property type="entry name" value="Enterobactin synthetase component F"/>
    <property type="match status" value="1"/>
</dbReference>
<dbReference type="PANTHER" id="PTHR45527">
    <property type="entry name" value="NONRIBOSOMAL PEPTIDE SYNTHETASE"/>
    <property type="match status" value="1"/>
</dbReference>
<dbReference type="InterPro" id="IPR001242">
    <property type="entry name" value="Condensation_dom"/>
</dbReference>
<organism evidence="9 10">
    <name type="scientific">Lautropia dentalis</name>
    <dbReference type="NCBI Taxonomy" id="2490857"/>
    <lineage>
        <taxon>Bacteria</taxon>
        <taxon>Pseudomonadati</taxon>
        <taxon>Pseudomonadota</taxon>
        <taxon>Betaproteobacteria</taxon>
        <taxon>Burkholderiales</taxon>
        <taxon>Burkholderiaceae</taxon>
        <taxon>Lautropia</taxon>
    </lineage>
</organism>
<dbReference type="Proteomes" id="UP000270261">
    <property type="component" value="Unassembled WGS sequence"/>
</dbReference>
<dbReference type="EMBL" id="RRUE01000001">
    <property type="protein sequence ID" value="RRN45391.1"/>
    <property type="molecule type" value="Genomic_DNA"/>
</dbReference>
<dbReference type="InterPro" id="IPR045851">
    <property type="entry name" value="AMP-bd_C_sf"/>
</dbReference>